<reference evidence="5" key="1">
    <citation type="submission" date="2019-08" db="EMBL/GenBank/DDBJ databases">
        <authorList>
            <person name="Kucharzyk K."/>
            <person name="Murdoch R.W."/>
            <person name="Higgins S."/>
            <person name="Loffler F."/>
        </authorList>
    </citation>
    <scope>NUCLEOTIDE SEQUENCE</scope>
</reference>
<dbReference type="Gene3D" id="3.40.640.10">
    <property type="entry name" value="Type I PLP-dependent aspartate aminotransferase-like (Major domain)"/>
    <property type="match status" value="1"/>
</dbReference>
<evidence type="ECO:0000256" key="2">
    <source>
        <dbReference type="ARBA" id="ARBA00022576"/>
    </source>
</evidence>
<dbReference type="InterPro" id="IPR015421">
    <property type="entry name" value="PyrdxlP-dep_Trfase_major"/>
</dbReference>
<dbReference type="InterPro" id="IPR015424">
    <property type="entry name" value="PyrdxlP-dep_Trfase"/>
</dbReference>
<dbReference type="PANTHER" id="PTHR11986:SF79">
    <property type="entry name" value="ACETYLORNITHINE AMINOTRANSFERASE, MITOCHONDRIAL"/>
    <property type="match status" value="1"/>
</dbReference>
<dbReference type="SUPFAM" id="SSF53383">
    <property type="entry name" value="PLP-dependent transferases"/>
    <property type="match status" value="1"/>
</dbReference>
<comment type="caution">
    <text evidence="5">The sequence shown here is derived from an EMBL/GenBank/DDBJ whole genome shotgun (WGS) entry which is preliminary data.</text>
</comment>
<dbReference type="InterPro" id="IPR005814">
    <property type="entry name" value="Aminotrans_3"/>
</dbReference>
<dbReference type="GO" id="GO:0042802">
    <property type="term" value="F:identical protein binding"/>
    <property type="evidence" value="ECO:0007669"/>
    <property type="project" value="TreeGrafter"/>
</dbReference>
<proteinExistence type="predicted"/>
<dbReference type="CDD" id="cd00610">
    <property type="entry name" value="OAT_like"/>
    <property type="match status" value="1"/>
</dbReference>
<evidence type="ECO:0000256" key="4">
    <source>
        <dbReference type="ARBA" id="ARBA00022898"/>
    </source>
</evidence>
<protein>
    <submittedName>
        <fullName evidence="5">Acetylornithine aminotransferase</fullName>
        <ecNumber evidence="5">2.6.1.11</ecNumber>
    </submittedName>
</protein>
<dbReference type="EMBL" id="VSSQ01029376">
    <property type="protein sequence ID" value="MPM79486.1"/>
    <property type="molecule type" value="Genomic_DNA"/>
</dbReference>
<evidence type="ECO:0000256" key="1">
    <source>
        <dbReference type="ARBA" id="ARBA00001933"/>
    </source>
</evidence>
<sequence length="365" mass="39714">MLCPVYHPYNLTVQSALGIEISTNEGVFLDTFAGIGVLPLGHSHPDVVHAITEKVKHFSHLSNYFLDPDAVKVAELLCKMAETEDGHVYFSNSGAEASEAAIKAIIKNRKGSLVSFMGNFHGRTCGSLSVTWNPVIREPFEPLLPNVAFLPKDANAFREYAASHDIAGVFLECVQGNSGVLPLPDALIEAVSDLRDSKDYLIVADEIQAGLGRTGQFFSFQNWDIEPDIITCGKGIGGGLPLGAAIFCDWSPFAEGDHGSTFAPNPVSLAAGKVILNALTESFLAEVREKGAYFKEQLQRLSWAMDIRQLGLMIGVSTEGDAQEIRQKAYERKVLLNVAGGSVRLLPALNITHEEIDEIIRRLTF</sequence>
<dbReference type="PIRSF" id="PIRSF000521">
    <property type="entry name" value="Transaminase_4ab_Lys_Orn"/>
    <property type="match status" value="1"/>
</dbReference>
<dbReference type="FunFam" id="3.40.640.10:FF:000004">
    <property type="entry name" value="Acetylornithine aminotransferase"/>
    <property type="match status" value="1"/>
</dbReference>
<dbReference type="InterPro" id="IPR049704">
    <property type="entry name" value="Aminotrans_3_PPA_site"/>
</dbReference>
<dbReference type="Pfam" id="PF00202">
    <property type="entry name" value="Aminotran_3"/>
    <property type="match status" value="1"/>
</dbReference>
<name>A0A645CQX8_9ZZZZ</name>
<organism evidence="5">
    <name type="scientific">bioreactor metagenome</name>
    <dbReference type="NCBI Taxonomy" id="1076179"/>
    <lineage>
        <taxon>unclassified sequences</taxon>
        <taxon>metagenomes</taxon>
        <taxon>ecological metagenomes</taxon>
    </lineage>
</organism>
<keyword evidence="3 5" id="KW-0808">Transferase</keyword>
<dbReference type="PROSITE" id="PS00600">
    <property type="entry name" value="AA_TRANSFER_CLASS_3"/>
    <property type="match status" value="1"/>
</dbReference>
<accession>A0A645CQX8</accession>
<dbReference type="GO" id="GO:0030170">
    <property type="term" value="F:pyridoxal phosphate binding"/>
    <property type="evidence" value="ECO:0007669"/>
    <property type="project" value="InterPro"/>
</dbReference>
<keyword evidence="4" id="KW-0663">Pyridoxal phosphate</keyword>
<gene>
    <name evidence="5" type="primary">argD_31</name>
    <name evidence="5" type="ORF">SDC9_126523</name>
</gene>
<comment type="cofactor">
    <cofactor evidence="1">
        <name>pyridoxal 5'-phosphate</name>
        <dbReference type="ChEBI" id="CHEBI:597326"/>
    </cofactor>
</comment>
<evidence type="ECO:0000256" key="3">
    <source>
        <dbReference type="ARBA" id="ARBA00022679"/>
    </source>
</evidence>
<dbReference type="PANTHER" id="PTHR11986">
    <property type="entry name" value="AMINOTRANSFERASE CLASS III"/>
    <property type="match status" value="1"/>
</dbReference>
<dbReference type="InterPro" id="IPR050103">
    <property type="entry name" value="Class-III_PLP-dep_AT"/>
</dbReference>
<dbReference type="InterPro" id="IPR015422">
    <property type="entry name" value="PyrdxlP-dep_Trfase_small"/>
</dbReference>
<keyword evidence="2 5" id="KW-0032">Aminotransferase</keyword>
<dbReference type="AlphaFoldDB" id="A0A645CQX8"/>
<dbReference type="Gene3D" id="3.90.1150.10">
    <property type="entry name" value="Aspartate Aminotransferase, domain 1"/>
    <property type="match status" value="1"/>
</dbReference>
<evidence type="ECO:0000313" key="5">
    <source>
        <dbReference type="EMBL" id="MPM79486.1"/>
    </source>
</evidence>
<dbReference type="EC" id="2.6.1.11" evidence="5"/>
<dbReference type="GO" id="GO:0003992">
    <property type="term" value="F:N2-acetyl-L-ornithine:2-oxoglutarate 5-aminotransferase activity"/>
    <property type="evidence" value="ECO:0007669"/>
    <property type="project" value="UniProtKB-EC"/>
</dbReference>